<dbReference type="PANTHER" id="PTHR10039:SF16">
    <property type="entry name" value="GPI INOSITOL-DEACYLASE"/>
    <property type="match status" value="1"/>
</dbReference>
<accession>A0AAD7EPE8</accession>
<dbReference type="Gene3D" id="3.40.50.300">
    <property type="entry name" value="P-loop containing nucleotide triphosphate hydrolases"/>
    <property type="match status" value="1"/>
</dbReference>
<dbReference type="PROSITE" id="PS50297">
    <property type="entry name" value="ANK_REP_REGION"/>
    <property type="match status" value="5"/>
</dbReference>
<keyword evidence="2" id="KW-0040">ANK repeat</keyword>
<dbReference type="Proteomes" id="UP001218218">
    <property type="component" value="Unassembled WGS sequence"/>
</dbReference>
<sequence>MDDSTKSMRPSGATSHTRKVADTPGRTLEVTVQVLVLLNSAAENIPFLNAITGSIERLINIQKAIGDNQCAHDLLSSISELSRAIAQGLYDLGASGRKTAVGPLTGDLQRYQTVLSDTCDILKDWTSQGITKRISNHQEFPRIADGIERRFNAFRDAFSVARLIALSTGQDLIHAKTQTVVDQHTRTALEKWLQPANIAVSRRDAANNRHGETGRWFLDCAEFREWIYAPNSLLWLHGISGSGKTVLSSTIISAVRGRAELLAFFYFDTNNRGQHSVTQLLCSLVRQISAQAPSPDATLNALWRSYANGQHFPSDSELISDALIPILREFTEPIYIVVDALDECSEREKLLRSIGKILDAEVPNGHLLLTSRSEVHHGAGLAQRGVSLSIDGLVDPDIDTYVTDMLLSLDVEWSEERKALIKTSLLKHGGGMFRLVSLQLEQLRDCDGRESEVAKALSDMPSSLESIYDRILQNITNPDMLSAVCRAINWLIFATRPMELDEIIDALAVDFNKEPLRFYPGGRMRPKVLLAACAGLVTVSDTTLKLAHASVKEYFLMPTRAKDFYSDVSEAHRLISRTCISYLCSFDDVLDDTDLRRYPLALYAANYWAFHVKRCTEIRPNKLIDTVLELLQADSPHYQSLCRLNDIDDMYRQWRKPGVRKSAPILPPLYLAAFTGILQVVAALIERGADVNERAGRYGNILQIAAHEGHTEIVRLLIEHGANVNAQGGESGNALQAASRQGHIHVACLLIDRGADVNAQGGEYANALQAASGEGHTDIVRLLLDRGANVNARGGEYATALQAAARGGRTDVVRLLLERGADVNAEGGVNGGALHAASYANNRAIIDLLSKHGAVWNAQADFRPSPGSLSQRPTDYLAASNFLATSEVASMLSASSFTLSMPSRGRKKRIP</sequence>
<feature type="repeat" description="ANK" evidence="2">
    <location>
        <begin position="730"/>
        <end position="762"/>
    </location>
</feature>
<dbReference type="InterPro" id="IPR054471">
    <property type="entry name" value="GPIID_WHD"/>
</dbReference>
<dbReference type="AlphaFoldDB" id="A0AAD7EPE8"/>
<dbReference type="EMBL" id="JARIHO010000025">
    <property type="protein sequence ID" value="KAJ7342593.1"/>
    <property type="molecule type" value="Genomic_DNA"/>
</dbReference>
<evidence type="ECO:0000313" key="6">
    <source>
        <dbReference type="EMBL" id="KAJ7342593.1"/>
    </source>
</evidence>
<dbReference type="PROSITE" id="PS50088">
    <property type="entry name" value="ANK_REPEAT"/>
    <property type="match status" value="5"/>
</dbReference>
<dbReference type="InterPro" id="IPR027417">
    <property type="entry name" value="P-loop_NTPase"/>
</dbReference>
<dbReference type="PANTHER" id="PTHR10039">
    <property type="entry name" value="AMELOGENIN"/>
    <property type="match status" value="1"/>
</dbReference>
<organism evidence="6 7">
    <name type="scientific">Mycena albidolilacea</name>
    <dbReference type="NCBI Taxonomy" id="1033008"/>
    <lineage>
        <taxon>Eukaryota</taxon>
        <taxon>Fungi</taxon>
        <taxon>Dikarya</taxon>
        <taxon>Basidiomycota</taxon>
        <taxon>Agaricomycotina</taxon>
        <taxon>Agaricomycetes</taxon>
        <taxon>Agaricomycetidae</taxon>
        <taxon>Agaricales</taxon>
        <taxon>Marasmiineae</taxon>
        <taxon>Mycenaceae</taxon>
        <taxon>Mycena</taxon>
    </lineage>
</organism>
<feature type="repeat" description="ANK" evidence="2">
    <location>
        <begin position="668"/>
        <end position="696"/>
    </location>
</feature>
<feature type="domain" description="Nephrocystin 3-like N-terminal" evidence="5">
    <location>
        <begin position="213"/>
        <end position="372"/>
    </location>
</feature>
<dbReference type="Pfam" id="PF22939">
    <property type="entry name" value="WHD_GPIID"/>
    <property type="match status" value="1"/>
</dbReference>
<evidence type="ECO:0000259" key="4">
    <source>
        <dbReference type="Pfam" id="PF22939"/>
    </source>
</evidence>
<dbReference type="SUPFAM" id="SSF48403">
    <property type="entry name" value="Ankyrin repeat"/>
    <property type="match status" value="1"/>
</dbReference>
<feature type="repeat" description="ANK" evidence="2">
    <location>
        <begin position="697"/>
        <end position="729"/>
    </location>
</feature>
<dbReference type="Pfam" id="PF24883">
    <property type="entry name" value="NPHP3_N"/>
    <property type="match status" value="1"/>
</dbReference>
<reference evidence="6" key="1">
    <citation type="submission" date="2023-03" db="EMBL/GenBank/DDBJ databases">
        <title>Massive genome expansion in bonnet fungi (Mycena s.s.) driven by repeated elements and novel gene families across ecological guilds.</title>
        <authorList>
            <consortium name="Lawrence Berkeley National Laboratory"/>
            <person name="Harder C.B."/>
            <person name="Miyauchi S."/>
            <person name="Viragh M."/>
            <person name="Kuo A."/>
            <person name="Thoen E."/>
            <person name="Andreopoulos B."/>
            <person name="Lu D."/>
            <person name="Skrede I."/>
            <person name="Drula E."/>
            <person name="Henrissat B."/>
            <person name="Morin E."/>
            <person name="Kohler A."/>
            <person name="Barry K."/>
            <person name="LaButti K."/>
            <person name="Morin E."/>
            <person name="Salamov A."/>
            <person name="Lipzen A."/>
            <person name="Mereny Z."/>
            <person name="Hegedus B."/>
            <person name="Baldrian P."/>
            <person name="Stursova M."/>
            <person name="Weitz H."/>
            <person name="Taylor A."/>
            <person name="Grigoriev I.V."/>
            <person name="Nagy L.G."/>
            <person name="Martin F."/>
            <person name="Kauserud H."/>
        </authorList>
    </citation>
    <scope>NUCLEOTIDE SEQUENCE</scope>
    <source>
        <strain evidence="6">CBHHK002</strain>
    </source>
</reference>
<dbReference type="InterPro" id="IPR056884">
    <property type="entry name" value="NPHP3-like_N"/>
</dbReference>
<feature type="repeat" description="ANK" evidence="2">
    <location>
        <begin position="796"/>
        <end position="828"/>
    </location>
</feature>
<dbReference type="SUPFAM" id="SSF52540">
    <property type="entry name" value="P-loop containing nucleoside triphosphate hydrolases"/>
    <property type="match status" value="1"/>
</dbReference>
<name>A0AAD7EPE8_9AGAR</name>
<gene>
    <name evidence="6" type="ORF">DFH08DRAFT_747932</name>
</gene>
<dbReference type="SMART" id="SM00248">
    <property type="entry name" value="ANK"/>
    <property type="match status" value="6"/>
</dbReference>
<feature type="domain" description="GPI inositol-deacylase winged helix" evidence="4">
    <location>
        <begin position="487"/>
        <end position="564"/>
    </location>
</feature>
<proteinExistence type="predicted"/>
<evidence type="ECO:0000256" key="2">
    <source>
        <dbReference type="PROSITE-ProRule" id="PRU00023"/>
    </source>
</evidence>
<evidence type="ECO:0000259" key="5">
    <source>
        <dbReference type="Pfam" id="PF24883"/>
    </source>
</evidence>
<evidence type="ECO:0000256" key="1">
    <source>
        <dbReference type="ARBA" id="ARBA00022737"/>
    </source>
</evidence>
<dbReference type="Pfam" id="PF12796">
    <property type="entry name" value="Ank_2"/>
    <property type="match status" value="2"/>
</dbReference>
<keyword evidence="7" id="KW-1185">Reference proteome</keyword>
<feature type="repeat" description="ANK" evidence="2">
    <location>
        <begin position="763"/>
        <end position="795"/>
    </location>
</feature>
<evidence type="ECO:0000313" key="7">
    <source>
        <dbReference type="Proteomes" id="UP001218218"/>
    </source>
</evidence>
<dbReference type="InterPro" id="IPR002110">
    <property type="entry name" value="Ankyrin_rpt"/>
</dbReference>
<dbReference type="InterPro" id="IPR036770">
    <property type="entry name" value="Ankyrin_rpt-contain_sf"/>
</dbReference>
<protein>
    <recommendedName>
        <fullName evidence="8">NACHT domain-containing protein</fullName>
    </recommendedName>
</protein>
<comment type="caution">
    <text evidence="6">The sequence shown here is derived from an EMBL/GenBank/DDBJ whole genome shotgun (WGS) entry which is preliminary data.</text>
</comment>
<evidence type="ECO:0000256" key="3">
    <source>
        <dbReference type="SAM" id="MobiDB-lite"/>
    </source>
</evidence>
<dbReference type="Gene3D" id="1.25.40.20">
    <property type="entry name" value="Ankyrin repeat-containing domain"/>
    <property type="match status" value="1"/>
</dbReference>
<feature type="region of interest" description="Disordered" evidence="3">
    <location>
        <begin position="1"/>
        <end position="22"/>
    </location>
</feature>
<keyword evidence="1" id="KW-0677">Repeat</keyword>
<evidence type="ECO:0008006" key="8">
    <source>
        <dbReference type="Google" id="ProtNLM"/>
    </source>
</evidence>